<protein>
    <recommendedName>
        <fullName evidence="3">PLD phosphodiesterase domain-containing protein</fullName>
    </recommendedName>
</protein>
<comment type="caution">
    <text evidence="1">The sequence shown here is derived from an EMBL/GenBank/DDBJ whole genome shotgun (WGS) entry which is preliminary data.</text>
</comment>
<accession>A0A4Y3RDM6</accession>
<dbReference type="RefSeq" id="WP_086813919.1">
    <property type="nucleotide sequence ID" value="NZ_BJMM01000066.1"/>
</dbReference>
<sequence>MPALRVHLPYESVPVRVRLGYGDELSRIEVTVLRAVVELWNEQLAAAPGADPAHAGGVGLSRLNTLFGLGYRMTLDLVFDLWRREYITLDLYRARVAPTPAVVAAFAQGEQQRLSSGEFKLETIDVWLDRVGGHLTGRSGSARPPDPELAVPSDALFSATVDDVSGSDLVRAAQETLSERGQARGAAAGAPIVPHGRNLRVMETRLVPAHQRPGARRRAWFPVDITVRLDPDTELVRVTVVQDSRRSLAQCERIGRLLTQFLEQRPGHRFSQKLRASVETRLADPPSLERSINRLTGLAGQALTASAGTRDALHEQLTDALRTARSQVEARVGGEARVDLLRAQEDYRAALRSVIERARRQVVLVASTVRYEGLADLLPDLRAAVARGVQLVLLWGRRHSDRIEQKAENVLEELRMEAAGRRLSPSTVLVARRSANVSANMVVADNHTALVGGYGYLGLLDKGTDQLGVVVSAQEPGGCEPVESILRWVRRAMPDGITASAVHFRERDFPGHEEGWTPPAERLPWTEPPAPLEQDTAASDAAVRSWALAWRNCAAEVRRTLNGRTRPSVTLVEDAAHRDALWDGVRAAERQVVVAGEHLATTVVSRRLTNVLRERLGAGVRVDVLFRHVRKGSADAEERLAELAAEVPAAFGLHEGRSSARALVCDDELVVGSFDFLAHEGFYSGQPGRRPPAEVGLRVSGGGVAGEAAVLLGAPAVHRRRPRAGEAHLAHRRSHRLLAALDACTDPAQRAQVVTEAVGAPDPAGLLAELREAQAPDELLRITAAAALRGRTDGPEPALREWAGWLLEDLWSRGRFVEAWVLGSALPDCGPPPLLARTAATIGTPAVADALDECALQDGRTPGRTAALIAVGAAQVLAWPGRGGTAAVPPEVALRVREALRYLAAKDVAPCWAKLAGAAVSCPPELDDPGPAAVARRQLAREYRNSSLDEAWEALDEALSSATETKFSFEAGLKTNAHLFHANGLFGELRSAAERRDLFAAAAWTQRPELADLPGFLDRTTAEIAAGLKNHVIHSSKRRAYLERLRRVEAAAGAVAAFRDERADATAAYQVEPAQALAGRLSGLWPELRADPAEQTAAERHLTEHALKQMGDIREWGTLERS</sequence>
<dbReference type="EMBL" id="BJMM01000066">
    <property type="protein sequence ID" value="GEB53840.1"/>
    <property type="molecule type" value="Genomic_DNA"/>
</dbReference>
<evidence type="ECO:0000313" key="1">
    <source>
        <dbReference type="EMBL" id="GEB53840.1"/>
    </source>
</evidence>
<dbReference type="SUPFAM" id="SSF56024">
    <property type="entry name" value="Phospholipase D/nuclease"/>
    <property type="match status" value="1"/>
</dbReference>
<gene>
    <name evidence="1" type="ORF">SCA03_63910</name>
</gene>
<evidence type="ECO:0008006" key="3">
    <source>
        <dbReference type="Google" id="ProtNLM"/>
    </source>
</evidence>
<dbReference type="OrthoDB" id="3948147at2"/>
<dbReference type="Proteomes" id="UP000319210">
    <property type="component" value="Unassembled WGS sequence"/>
</dbReference>
<organism evidence="1 2">
    <name type="scientific">Streptomyces cacaoi</name>
    <dbReference type="NCBI Taxonomy" id="1898"/>
    <lineage>
        <taxon>Bacteria</taxon>
        <taxon>Bacillati</taxon>
        <taxon>Actinomycetota</taxon>
        <taxon>Actinomycetes</taxon>
        <taxon>Kitasatosporales</taxon>
        <taxon>Streptomycetaceae</taxon>
        <taxon>Streptomyces</taxon>
    </lineage>
</organism>
<dbReference type="AlphaFoldDB" id="A0A4Y3RDM6"/>
<keyword evidence="2" id="KW-1185">Reference proteome</keyword>
<name>A0A4Y3RDM6_STRCI</name>
<evidence type="ECO:0000313" key="2">
    <source>
        <dbReference type="Proteomes" id="UP000319210"/>
    </source>
</evidence>
<proteinExistence type="predicted"/>
<reference evidence="1 2" key="1">
    <citation type="submission" date="2019-06" db="EMBL/GenBank/DDBJ databases">
        <title>Whole genome shotgun sequence of Streptomyces cacaoi subsp. cacaoi NBRC 12748.</title>
        <authorList>
            <person name="Hosoyama A."/>
            <person name="Uohara A."/>
            <person name="Ohji S."/>
            <person name="Ichikawa N."/>
        </authorList>
    </citation>
    <scope>NUCLEOTIDE SEQUENCE [LARGE SCALE GENOMIC DNA]</scope>
    <source>
        <strain evidence="1 2">NBRC 12748</strain>
    </source>
</reference>